<dbReference type="PROSITE" id="PS50106">
    <property type="entry name" value="PDZ"/>
    <property type="match status" value="1"/>
</dbReference>
<name>A0AAX7UPX3_ASTCA</name>
<dbReference type="FunFam" id="2.30.42.10:FF:000099">
    <property type="entry name" value="Phosphatidylinositol-3,4,5-trisphosphate dependent Rac exchange factor 1"/>
    <property type="match status" value="1"/>
</dbReference>
<dbReference type="CDD" id="cd01224">
    <property type="entry name" value="PH_Collybistin_ASEF"/>
    <property type="match status" value="1"/>
</dbReference>
<dbReference type="InterPro" id="IPR000219">
    <property type="entry name" value="DH_dom"/>
</dbReference>
<dbReference type="Gene3D" id="2.30.29.30">
    <property type="entry name" value="Pleckstrin-homology domain (PH domain)/Phosphotyrosine-binding domain (PTB)"/>
    <property type="match status" value="1"/>
</dbReference>
<evidence type="ECO:0000313" key="9">
    <source>
        <dbReference type="Proteomes" id="UP000265100"/>
    </source>
</evidence>
<dbReference type="PROSITE" id="PS50003">
    <property type="entry name" value="PH_DOMAIN"/>
    <property type="match status" value="1"/>
</dbReference>
<keyword evidence="1" id="KW-0344">Guanine-nucleotide releasing factor</keyword>
<dbReference type="PANTHER" id="PTHR22829:SF6">
    <property type="entry name" value="PHOSPHATIDYLINOSITOL 3,4,5-TRISPHOSPHATE-DEPENDENT RAC EXCHANGER 1 PROTEIN"/>
    <property type="match status" value="1"/>
</dbReference>
<evidence type="ECO:0000256" key="1">
    <source>
        <dbReference type="ARBA" id="ARBA00022658"/>
    </source>
</evidence>
<dbReference type="GO" id="GO:0007186">
    <property type="term" value="P:G protein-coupled receptor signaling pathway"/>
    <property type="evidence" value="ECO:0007669"/>
    <property type="project" value="TreeGrafter"/>
</dbReference>
<dbReference type="Pfam" id="PF00610">
    <property type="entry name" value="DEP"/>
    <property type="match status" value="2"/>
</dbReference>
<keyword evidence="2" id="KW-0175">Coiled coil</keyword>
<dbReference type="InterPro" id="IPR036034">
    <property type="entry name" value="PDZ_sf"/>
</dbReference>
<dbReference type="PANTHER" id="PTHR22829">
    <property type="entry name" value="DEP DOMAIN PROTEIN"/>
    <property type="match status" value="1"/>
</dbReference>
<dbReference type="CDD" id="cd04440">
    <property type="entry name" value="DEP_2_P-Rex"/>
    <property type="match status" value="1"/>
</dbReference>
<feature type="region of interest" description="Disordered" evidence="3">
    <location>
        <begin position="766"/>
        <end position="799"/>
    </location>
</feature>
<reference evidence="8 9" key="1">
    <citation type="submission" date="2018-05" db="EMBL/GenBank/DDBJ databases">
        <authorList>
            <person name="Datahose"/>
        </authorList>
    </citation>
    <scope>NUCLEOTIDE SEQUENCE</scope>
</reference>
<dbReference type="PROSITE" id="PS50186">
    <property type="entry name" value="DEP"/>
    <property type="match status" value="2"/>
</dbReference>
<dbReference type="SMART" id="SM00228">
    <property type="entry name" value="PDZ"/>
    <property type="match status" value="2"/>
</dbReference>
<dbReference type="Gene3D" id="2.30.42.10">
    <property type="match status" value="2"/>
</dbReference>
<evidence type="ECO:0000259" key="7">
    <source>
        <dbReference type="PROSITE" id="PS50186"/>
    </source>
</evidence>
<dbReference type="Pfam" id="PF00621">
    <property type="entry name" value="RhoGEF"/>
    <property type="match status" value="1"/>
</dbReference>
<dbReference type="InterPro" id="IPR011993">
    <property type="entry name" value="PH-like_dom_sf"/>
</dbReference>
<dbReference type="GO" id="GO:0023051">
    <property type="term" value="P:regulation of signaling"/>
    <property type="evidence" value="ECO:0007669"/>
    <property type="project" value="TreeGrafter"/>
</dbReference>
<dbReference type="Pfam" id="PF22697">
    <property type="entry name" value="SOS1_NGEF_PH"/>
    <property type="match status" value="1"/>
</dbReference>
<reference evidence="8" key="4">
    <citation type="submission" date="2025-09" db="UniProtKB">
        <authorList>
            <consortium name="Ensembl"/>
        </authorList>
    </citation>
    <scope>IDENTIFICATION</scope>
</reference>
<feature type="domain" description="PDZ" evidence="6">
    <location>
        <begin position="598"/>
        <end position="645"/>
    </location>
</feature>
<dbReference type="SMART" id="SM00233">
    <property type="entry name" value="PH"/>
    <property type="match status" value="1"/>
</dbReference>
<keyword evidence="9" id="KW-1185">Reference proteome</keyword>
<dbReference type="Gene3D" id="1.10.10.10">
    <property type="entry name" value="Winged helix-like DNA-binding domain superfamily/Winged helix DNA-binding domain"/>
    <property type="match status" value="2"/>
</dbReference>
<dbReference type="Ensembl" id="ENSACLT00000079958.1">
    <property type="protein sequence ID" value="ENSACLP00000071125.1"/>
    <property type="gene ID" value="ENSACLG00000013527.2"/>
</dbReference>
<dbReference type="InterPro" id="IPR000591">
    <property type="entry name" value="DEP_dom"/>
</dbReference>
<dbReference type="GO" id="GO:0005085">
    <property type="term" value="F:guanyl-nucleotide exchange factor activity"/>
    <property type="evidence" value="ECO:0007669"/>
    <property type="project" value="UniProtKB-KW"/>
</dbReference>
<feature type="domain" description="DEP" evidence="7">
    <location>
        <begin position="394"/>
        <end position="468"/>
    </location>
</feature>
<accession>A0AAX7UPX3</accession>
<evidence type="ECO:0000259" key="6">
    <source>
        <dbReference type="PROSITE" id="PS50106"/>
    </source>
</evidence>
<dbReference type="CDD" id="cd00160">
    <property type="entry name" value="RhoGEF"/>
    <property type="match status" value="1"/>
</dbReference>
<evidence type="ECO:0000259" key="4">
    <source>
        <dbReference type="PROSITE" id="PS50003"/>
    </source>
</evidence>
<dbReference type="InterPro" id="IPR001849">
    <property type="entry name" value="PH_domain"/>
</dbReference>
<feature type="domain" description="PH" evidence="4">
    <location>
        <begin position="244"/>
        <end position="364"/>
    </location>
</feature>
<evidence type="ECO:0000256" key="2">
    <source>
        <dbReference type="SAM" id="Coils"/>
    </source>
</evidence>
<dbReference type="Proteomes" id="UP000265100">
    <property type="component" value="Chromosome 20"/>
</dbReference>
<dbReference type="InterPro" id="IPR001331">
    <property type="entry name" value="GDS_CDC24_CS"/>
</dbReference>
<sequence length="1591" mass="180792">MEEDDGHQENCIPAAKDSDRQQRLRLCVLNEILNTERDYVRTLLFLQSAFLHRIRQTPDDQQCLSPEHVKILFSNIEDILKLHQGVLSAVEYSLLPEPQPHHALGHVFLQFRDSFSVYGEYCSNHEKALRLLMELNKIPDIRTFLLHCMLLGGKKSTDIPLEGYLLTPIQRICKYPLLLKELLKRTPKKHADYPAVEEALQAMKAVCSNINETKRQMEKLEALEQLQSHIEGWEGTNLTDICTELLLHGNLLKISAGNIQERVFFLFDNLLVYCKRKSRVSGKKSTKRTKSINGPLYVFRGRINTEVMEVENVEDGTADYHSNNYTVTNGWKIHNTAKNKWFVCMAKNAEDKQKWLDAILREREQRESLKLGMERDAYVMIAEKGEKLYHMMMTKSRHLIKDRRKKLSIVPKCFMGNEFVSWLIESGEISKPEEGVNLGQALLENGIIHHVSDKHQFKNEQVMYRFRYDDGTYKARSEMEDIMSKGVRLYCRLHSLHTPIIKDRDHHLKTFKSVVPASKLVDWLLSQGDCSNREDAVTLGVGLCNSGFMHHVLEKSEFKDESQFFRFYADEETEGTGTKSKQLQRNDFKLIENILVKSLVIHPEEEGYGFEIEEKNKAIVVKSVTRGSHAEMAGLQVGRKIYTINEDLLFLRPFSEVETMISQSFCIRRSLRLLVGTKAKEIVKIPDNPDSLSFRLSGSVPPHVHAVRKAASGLQPGQVVLKVNGNSVNHSDYQEVLEHFTAQRTHQEPLQCHWVYRAFEDVEELQRERGADEEEDSPFKPYPVENGSDHEEDKSTNGTGETLSLCDLPLVSLTVDNVHLEHGVVYEYVSTAGIKSHVLEKTVEPKGCFSLTAKILEAFSGDDSRFVHNCSQLIYQNDRVVTMPQYEFRQICDTKLENIRRRISSYQQFALELRNKVWPSVRQAGVRPHPLGCMDFVPTNCHINLMQVSYPKSTTSAGRTFSIRFGRKNSIFGLDPDQAQLNPMSHTQHCMTSMGAPSWSCSGLDGDEADGSGEVNVDGGEGLNDSRHGEGGLSFLLKQEDTETQDAYIYLYSRLDVAVREMKQYVAQIDVLLSSITEPTQLQGEGGEPPIDEENQPPALVPCEDGCDQDKVEQGGTKRVCFKVNEEDQEDSGHDTMSYRDSYSECNSNRDSVLSYTSVRSNSSYLGSDEMGSGDELPCDMRIPSDKQDKLHGCLEHLFNQVDSINSLLKGPVMTKACEETKHFYSDHSQPEFRQTEDWTVRCRYVIHKNIQEDPWNLPTSIKTLVESLQRFVDDGKNQILLALLKCTDTSLQLRRDVIFCQAATAALCTLAEQVLTALRSRFNNAGEYQEDGKETSRKWLEQISAIGILLHFQSTLAPHLKEERTMLEDTKAALSDLDKVTVFFRQLEDECLVANTPVCYQVEGTRHALRVTLYLDSCHFNELPSRLQNGGSLKLHTVLFTRGKKGKEHNSRSKRLVKVTSFVIPLNTLDDLCRLMQSYINMRPNAQGHQSGVSVLCVSSELCNRLGACHITMCGTGMQRCTLTVTLEQAMILARNHGLIPRCIMQTMDIMRKQGARVELSAKNLKVMDQMPPSAPRLFKLCLPPSDGDL</sequence>
<dbReference type="GO" id="GO:0005096">
    <property type="term" value="F:GTPase activator activity"/>
    <property type="evidence" value="ECO:0007669"/>
    <property type="project" value="TreeGrafter"/>
</dbReference>
<dbReference type="GeneTree" id="ENSGT00940000159925"/>
<gene>
    <name evidence="8" type="primary">PREX1</name>
</gene>
<reference evidence="9" key="2">
    <citation type="submission" date="2023-03" db="EMBL/GenBank/DDBJ databases">
        <authorList>
            <consortium name="Wellcome Sanger Institute Data Sharing"/>
        </authorList>
    </citation>
    <scope>NUCLEOTIDE SEQUENCE [LARGE SCALE GENOMIC DNA]</scope>
</reference>
<dbReference type="GO" id="GO:0035556">
    <property type="term" value="P:intracellular signal transduction"/>
    <property type="evidence" value="ECO:0007669"/>
    <property type="project" value="InterPro"/>
</dbReference>
<dbReference type="InterPro" id="IPR051832">
    <property type="entry name" value="mTOR-Rac_regulators"/>
</dbReference>
<feature type="domain" description="DH" evidence="5">
    <location>
        <begin position="24"/>
        <end position="213"/>
    </location>
</feature>
<dbReference type="PROSITE" id="PS00741">
    <property type="entry name" value="DH_1"/>
    <property type="match status" value="1"/>
</dbReference>
<protein>
    <recommendedName>
        <fullName evidence="10">Phosphatidylinositol-3,4,5-trisphosphate-dependent Rac exchange factor 1</fullName>
    </recommendedName>
</protein>
<dbReference type="InterPro" id="IPR055251">
    <property type="entry name" value="SOS1_NGEF_PH"/>
</dbReference>
<dbReference type="FunFam" id="1.20.900.10:FF:000018">
    <property type="entry name" value="Phosphatidylinositol-3,4, 5-trisphosphate-dependent Rac exchange factor 2, putative"/>
    <property type="match status" value="1"/>
</dbReference>
<dbReference type="FunFam" id="1.10.10.10:FF:000094">
    <property type="entry name" value="Phosphatidylinositol-3,4,5-trisphosphate dependent Rac exchange factor 1"/>
    <property type="match status" value="1"/>
</dbReference>
<dbReference type="PROSITE" id="PS50010">
    <property type="entry name" value="DH_2"/>
    <property type="match status" value="1"/>
</dbReference>
<dbReference type="FunFam" id="2.30.29.30:FF:000055">
    <property type="entry name" value="Phosphatidylinositol 3,4,5-trisphosphate-dependent Rac exchanger 1 protein-like"/>
    <property type="match status" value="1"/>
</dbReference>
<dbReference type="SMART" id="SM00325">
    <property type="entry name" value="RhoGEF"/>
    <property type="match status" value="1"/>
</dbReference>
<evidence type="ECO:0000256" key="3">
    <source>
        <dbReference type="SAM" id="MobiDB-lite"/>
    </source>
</evidence>
<evidence type="ECO:0008006" key="10">
    <source>
        <dbReference type="Google" id="ProtNLM"/>
    </source>
</evidence>
<feature type="coiled-coil region" evidence="2">
    <location>
        <begin position="196"/>
        <end position="223"/>
    </location>
</feature>
<dbReference type="GO" id="GO:0005886">
    <property type="term" value="C:plasma membrane"/>
    <property type="evidence" value="ECO:0007669"/>
    <property type="project" value="TreeGrafter"/>
</dbReference>
<proteinExistence type="predicted"/>
<dbReference type="Gene3D" id="1.20.900.10">
    <property type="entry name" value="Dbl homology (DH) domain"/>
    <property type="match status" value="1"/>
</dbReference>
<dbReference type="SMART" id="SM00049">
    <property type="entry name" value="DEP"/>
    <property type="match status" value="2"/>
</dbReference>
<dbReference type="InterPro" id="IPR001478">
    <property type="entry name" value="PDZ"/>
</dbReference>
<dbReference type="SUPFAM" id="SSF46785">
    <property type="entry name" value="Winged helix' DNA-binding domain"/>
    <property type="match status" value="2"/>
</dbReference>
<dbReference type="SUPFAM" id="SSF50729">
    <property type="entry name" value="PH domain-like"/>
    <property type="match status" value="1"/>
</dbReference>
<evidence type="ECO:0000313" key="8">
    <source>
        <dbReference type="Ensembl" id="ENSACLP00000071125.1"/>
    </source>
</evidence>
<feature type="domain" description="DEP" evidence="7">
    <location>
        <begin position="501"/>
        <end position="569"/>
    </location>
</feature>
<organism evidence="8 9">
    <name type="scientific">Astatotilapia calliptera</name>
    <name type="common">Eastern happy</name>
    <name type="synonym">Chromis callipterus</name>
    <dbReference type="NCBI Taxonomy" id="8154"/>
    <lineage>
        <taxon>Eukaryota</taxon>
        <taxon>Metazoa</taxon>
        <taxon>Chordata</taxon>
        <taxon>Craniata</taxon>
        <taxon>Vertebrata</taxon>
        <taxon>Euteleostomi</taxon>
        <taxon>Actinopterygii</taxon>
        <taxon>Neopterygii</taxon>
        <taxon>Teleostei</taxon>
        <taxon>Neoteleostei</taxon>
        <taxon>Acanthomorphata</taxon>
        <taxon>Ovalentaria</taxon>
        <taxon>Cichlomorphae</taxon>
        <taxon>Cichliformes</taxon>
        <taxon>Cichlidae</taxon>
        <taxon>African cichlids</taxon>
        <taxon>Pseudocrenilabrinae</taxon>
        <taxon>Haplochromini</taxon>
        <taxon>Astatotilapia</taxon>
    </lineage>
</organism>
<reference evidence="8" key="3">
    <citation type="submission" date="2025-08" db="UniProtKB">
        <authorList>
            <consortium name="Ensembl"/>
        </authorList>
    </citation>
    <scope>IDENTIFICATION</scope>
</reference>
<dbReference type="SUPFAM" id="SSF48065">
    <property type="entry name" value="DBL homology domain (DH-domain)"/>
    <property type="match status" value="1"/>
</dbReference>
<dbReference type="SUPFAM" id="SSF50156">
    <property type="entry name" value="PDZ domain-like"/>
    <property type="match status" value="2"/>
</dbReference>
<dbReference type="InterPro" id="IPR036390">
    <property type="entry name" value="WH_DNA-bd_sf"/>
</dbReference>
<evidence type="ECO:0000259" key="5">
    <source>
        <dbReference type="PROSITE" id="PS50010"/>
    </source>
</evidence>
<dbReference type="InterPro" id="IPR035899">
    <property type="entry name" value="DBL_dom_sf"/>
</dbReference>
<dbReference type="InterPro" id="IPR036388">
    <property type="entry name" value="WH-like_DNA-bd_sf"/>
</dbReference>
<dbReference type="CDD" id="cd00136">
    <property type="entry name" value="PDZ_canonical"/>
    <property type="match status" value="1"/>
</dbReference>